<dbReference type="STRING" id="63057.A0A2P5EJX3"/>
<keyword evidence="5" id="KW-0067">ATP-binding</keyword>
<dbReference type="GO" id="GO:0005524">
    <property type="term" value="F:ATP binding"/>
    <property type="evidence" value="ECO:0007669"/>
    <property type="project" value="UniProtKB-KW"/>
</dbReference>
<dbReference type="PANTHER" id="PTHR27002">
    <property type="entry name" value="RECEPTOR-LIKE SERINE/THREONINE-PROTEIN KINASE SD1-8"/>
    <property type="match status" value="1"/>
</dbReference>
<dbReference type="PANTHER" id="PTHR27002:SF422">
    <property type="entry name" value="RECEPTOR-LIKE SERINE_THREONINE-PROTEIN KINASE"/>
    <property type="match status" value="1"/>
</dbReference>
<dbReference type="AlphaFoldDB" id="A0A2P5EJX3"/>
<gene>
    <name evidence="6" type="ORF">TorRG33x02_184380</name>
</gene>
<name>A0A2P5EJX3_TREOI</name>
<evidence type="ECO:0000313" key="6">
    <source>
        <dbReference type="EMBL" id="PON85829.1"/>
    </source>
</evidence>
<organism evidence="6 7">
    <name type="scientific">Trema orientale</name>
    <name type="common">Charcoal tree</name>
    <name type="synonym">Celtis orientalis</name>
    <dbReference type="NCBI Taxonomy" id="63057"/>
    <lineage>
        <taxon>Eukaryota</taxon>
        <taxon>Viridiplantae</taxon>
        <taxon>Streptophyta</taxon>
        <taxon>Embryophyta</taxon>
        <taxon>Tracheophyta</taxon>
        <taxon>Spermatophyta</taxon>
        <taxon>Magnoliopsida</taxon>
        <taxon>eudicotyledons</taxon>
        <taxon>Gunneridae</taxon>
        <taxon>Pentapetalae</taxon>
        <taxon>rosids</taxon>
        <taxon>fabids</taxon>
        <taxon>Rosales</taxon>
        <taxon>Cannabaceae</taxon>
        <taxon>Trema</taxon>
    </lineage>
</organism>
<sequence>MKEAKENPDLIQTIGSLRDTRQLSIKHDTSELPIFDFDTILAATNDFGPTNKLGQGGFGPVYK</sequence>
<accession>A0A2P5EJX3</accession>
<keyword evidence="4 6" id="KW-0418">Kinase</keyword>
<dbReference type="EMBL" id="JXTC01000142">
    <property type="protein sequence ID" value="PON85829.1"/>
    <property type="molecule type" value="Genomic_DNA"/>
</dbReference>
<dbReference type="InParanoid" id="A0A2P5EJX3"/>
<evidence type="ECO:0000256" key="1">
    <source>
        <dbReference type="ARBA" id="ARBA00022527"/>
    </source>
</evidence>
<keyword evidence="3" id="KW-0547">Nucleotide-binding</keyword>
<dbReference type="Proteomes" id="UP000237000">
    <property type="component" value="Unassembled WGS sequence"/>
</dbReference>
<dbReference type="InterPro" id="IPR011009">
    <property type="entry name" value="Kinase-like_dom_sf"/>
</dbReference>
<keyword evidence="2" id="KW-0808">Transferase</keyword>
<keyword evidence="1" id="KW-0723">Serine/threonine-protein kinase</keyword>
<evidence type="ECO:0000256" key="2">
    <source>
        <dbReference type="ARBA" id="ARBA00022679"/>
    </source>
</evidence>
<reference evidence="7" key="1">
    <citation type="submission" date="2016-06" db="EMBL/GenBank/DDBJ databases">
        <title>Parallel loss of symbiosis genes in relatives of nitrogen-fixing non-legume Parasponia.</title>
        <authorList>
            <person name="Van Velzen R."/>
            <person name="Holmer R."/>
            <person name="Bu F."/>
            <person name="Rutten L."/>
            <person name="Van Zeijl A."/>
            <person name="Liu W."/>
            <person name="Santuari L."/>
            <person name="Cao Q."/>
            <person name="Sharma T."/>
            <person name="Shen D."/>
            <person name="Roswanjaya Y."/>
            <person name="Wardhani T."/>
            <person name="Kalhor M.S."/>
            <person name="Jansen J."/>
            <person name="Van den Hoogen J."/>
            <person name="Gungor B."/>
            <person name="Hartog M."/>
            <person name="Hontelez J."/>
            <person name="Verver J."/>
            <person name="Yang W.-C."/>
            <person name="Schijlen E."/>
            <person name="Repin R."/>
            <person name="Schilthuizen M."/>
            <person name="Schranz E."/>
            <person name="Heidstra R."/>
            <person name="Miyata K."/>
            <person name="Fedorova E."/>
            <person name="Kohlen W."/>
            <person name="Bisseling T."/>
            <person name="Smit S."/>
            <person name="Geurts R."/>
        </authorList>
    </citation>
    <scope>NUCLEOTIDE SEQUENCE [LARGE SCALE GENOMIC DNA]</scope>
    <source>
        <strain evidence="7">cv. RG33-2</strain>
    </source>
</reference>
<dbReference type="GO" id="GO:0004674">
    <property type="term" value="F:protein serine/threonine kinase activity"/>
    <property type="evidence" value="ECO:0007669"/>
    <property type="project" value="UniProtKB-KW"/>
</dbReference>
<evidence type="ECO:0000256" key="5">
    <source>
        <dbReference type="ARBA" id="ARBA00022840"/>
    </source>
</evidence>
<dbReference type="SUPFAM" id="SSF56112">
    <property type="entry name" value="Protein kinase-like (PK-like)"/>
    <property type="match status" value="1"/>
</dbReference>
<evidence type="ECO:0000256" key="4">
    <source>
        <dbReference type="ARBA" id="ARBA00022777"/>
    </source>
</evidence>
<dbReference type="GO" id="GO:0005886">
    <property type="term" value="C:plasma membrane"/>
    <property type="evidence" value="ECO:0007669"/>
    <property type="project" value="TreeGrafter"/>
</dbReference>
<dbReference type="OrthoDB" id="1740133at2759"/>
<dbReference type="Gene3D" id="3.30.200.20">
    <property type="entry name" value="Phosphorylase Kinase, domain 1"/>
    <property type="match status" value="1"/>
</dbReference>
<protein>
    <submittedName>
        <fullName evidence="6">Protein kinase-like domain containing protein</fullName>
    </submittedName>
</protein>
<feature type="non-terminal residue" evidence="6">
    <location>
        <position position="63"/>
    </location>
</feature>
<comment type="caution">
    <text evidence="6">The sequence shown here is derived from an EMBL/GenBank/DDBJ whole genome shotgun (WGS) entry which is preliminary data.</text>
</comment>
<evidence type="ECO:0000256" key="3">
    <source>
        <dbReference type="ARBA" id="ARBA00022741"/>
    </source>
</evidence>
<keyword evidence="7" id="KW-1185">Reference proteome</keyword>
<evidence type="ECO:0000313" key="7">
    <source>
        <dbReference type="Proteomes" id="UP000237000"/>
    </source>
</evidence>
<proteinExistence type="predicted"/>